<feature type="compositionally biased region" description="Low complexity" evidence="1">
    <location>
        <begin position="328"/>
        <end position="345"/>
    </location>
</feature>
<keyword evidence="2" id="KW-0732">Signal</keyword>
<evidence type="ECO:0000256" key="1">
    <source>
        <dbReference type="SAM" id="MobiDB-lite"/>
    </source>
</evidence>
<dbReference type="RefSeq" id="WP_089387249.1">
    <property type="nucleotide sequence ID" value="NZ_FZNM01000003.1"/>
</dbReference>
<evidence type="ECO:0000313" key="6">
    <source>
        <dbReference type="Proteomes" id="UP000198409"/>
    </source>
</evidence>
<dbReference type="Pfam" id="PF05239">
    <property type="entry name" value="PRC"/>
    <property type="match status" value="1"/>
</dbReference>
<evidence type="ECO:0000259" key="3">
    <source>
        <dbReference type="Pfam" id="PF05239"/>
    </source>
</evidence>
<evidence type="ECO:0000256" key="2">
    <source>
        <dbReference type="SAM" id="SignalP"/>
    </source>
</evidence>
<dbReference type="Proteomes" id="UP000198409">
    <property type="component" value="Unassembled WGS sequence"/>
</dbReference>
<dbReference type="OrthoDB" id="7851955at2"/>
<dbReference type="Gene3D" id="2.30.30.240">
    <property type="entry name" value="PRC-barrel domain"/>
    <property type="match status" value="1"/>
</dbReference>
<dbReference type="InterPro" id="IPR027275">
    <property type="entry name" value="PRC-brl_dom"/>
</dbReference>
<evidence type="ECO:0000313" key="5">
    <source>
        <dbReference type="EMBL" id="TBN51323.1"/>
    </source>
</evidence>
<reference evidence="5 7" key="3">
    <citation type="submission" date="2019-02" db="EMBL/GenBank/DDBJ databases">
        <authorList>
            <person name="Zhang G."/>
        </authorList>
    </citation>
    <scope>NUCLEOTIDE SEQUENCE [LARGE SCALE GENOMIC DNA]</scope>
    <source>
        <strain evidence="5 7">CMB17</strain>
    </source>
</reference>
<sequence>MTTPATLKTLLAGTALTAAFAIPAFAQTLNVDLAELQGKSAECQALGQFIADQNGSIAGVEPMRVAEAVNNDVAAECVEIQQLLMTEAGTAQDAATDTAEAEAEVTTETVQAAQEAIIVGEALVRVPEPNVDVRVPQPEVTVRTAAPQVSVQDGAAQIEVMQAQPEIAVEIPTINVRVTMPAPSIYVLQADPQVSVASADPQVEVVQGEPEVTVTQPDPELDIDLGVAGGDQVADGQTQPVQDGTDPAQAQQVSGDVQLTQAQPVVSFIAPDEQPQVEITRADPEVLFSGAEPNVTITMAQEPTVDIQVAGEPQVTIETPEEREQRRAGQQAATDAPAGDGTAQGMAAADMAGGMTVGDLMGMSVVTADGQDLGNPEAVIDMDGQQYLLLSSGGFMDIGDKVVPVPMANVSVSDERLMLSTVTEQDVERARDFDYDENAALPDDQPVMMAN</sequence>
<reference evidence="6" key="2">
    <citation type="submission" date="2017-06" db="EMBL/GenBank/DDBJ databases">
        <authorList>
            <person name="Varghese N."/>
            <person name="Submissions S."/>
        </authorList>
    </citation>
    <scope>NUCLEOTIDE SEQUENCE [LARGE SCALE GENOMIC DNA]</scope>
    <source>
        <strain evidence="6">DSM 26170</strain>
    </source>
</reference>
<dbReference type="InterPro" id="IPR011033">
    <property type="entry name" value="PRC_barrel-like_sf"/>
</dbReference>
<evidence type="ECO:0000313" key="4">
    <source>
        <dbReference type="EMBL" id="SNR38180.1"/>
    </source>
</evidence>
<reference evidence="4" key="1">
    <citation type="submission" date="2017-06" db="EMBL/GenBank/DDBJ databases">
        <authorList>
            <person name="Kim H.J."/>
            <person name="Triplett B.A."/>
        </authorList>
    </citation>
    <scope>NUCLEOTIDE SEQUENCE [LARGE SCALE GENOMIC DNA]</scope>
    <source>
        <strain evidence="4">DSM 26170</strain>
    </source>
</reference>
<feature type="signal peptide" evidence="2">
    <location>
        <begin position="1"/>
        <end position="26"/>
    </location>
</feature>
<keyword evidence="7" id="KW-1185">Reference proteome</keyword>
<dbReference type="EMBL" id="FZNM01000003">
    <property type="protein sequence ID" value="SNR38180.1"/>
    <property type="molecule type" value="Genomic_DNA"/>
</dbReference>
<accession>A0A238VV51</accession>
<dbReference type="EMBL" id="SIRL01000003">
    <property type="protein sequence ID" value="TBN51323.1"/>
    <property type="molecule type" value="Genomic_DNA"/>
</dbReference>
<dbReference type="AlphaFoldDB" id="A0A238VV51"/>
<organism evidence="4 6">
    <name type="scientific">Paracoccus sediminis</name>
    <dbReference type="NCBI Taxonomy" id="1214787"/>
    <lineage>
        <taxon>Bacteria</taxon>
        <taxon>Pseudomonadati</taxon>
        <taxon>Pseudomonadota</taxon>
        <taxon>Alphaproteobacteria</taxon>
        <taxon>Rhodobacterales</taxon>
        <taxon>Paracoccaceae</taxon>
        <taxon>Paracoccus</taxon>
    </lineage>
</organism>
<name>A0A238VV51_9RHOB</name>
<protein>
    <submittedName>
        <fullName evidence="4">PRC-barrel domain-containing protein</fullName>
    </submittedName>
</protein>
<dbReference type="Proteomes" id="UP000292859">
    <property type="component" value="Unassembled WGS sequence"/>
</dbReference>
<feature type="chain" id="PRO_5012895839" evidence="2">
    <location>
        <begin position="27"/>
        <end position="451"/>
    </location>
</feature>
<proteinExistence type="predicted"/>
<feature type="compositionally biased region" description="Polar residues" evidence="1">
    <location>
        <begin position="235"/>
        <end position="251"/>
    </location>
</feature>
<dbReference type="SUPFAM" id="SSF50346">
    <property type="entry name" value="PRC-barrel domain"/>
    <property type="match status" value="1"/>
</dbReference>
<gene>
    <name evidence="5" type="ORF">EYF88_05815</name>
    <name evidence="4" type="ORF">SAMN06265378_10371</name>
</gene>
<evidence type="ECO:0000313" key="7">
    <source>
        <dbReference type="Proteomes" id="UP000292859"/>
    </source>
</evidence>
<feature type="region of interest" description="Disordered" evidence="1">
    <location>
        <begin position="230"/>
        <end position="251"/>
    </location>
</feature>
<feature type="region of interest" description="Disordered" evidence="1">
    <location>
        <begin position="317"/>
        <end position="345"/>
    </location>
</feature>
<feature type="domain" description="PRC-barrel" evidence="3">
    <location>
        <begin position="357"/>
        <end position="424"/>
    </location>
</feature>